<dbReference type="Pfam" id="PF12078">
    <property type="entry name" value="DUF3557"/>
    <property type="match status" value="1"/>
</dbReference>
<comment type="caution">
    <text evidence="1">The sequence shown here is derived from an EMBL/GenBank/DDBJ whole genome shotgun (WGS) entry which is preliminary data.</text>
</comment>
<reference evidence="2" key="1">
    <citation type="submission" date="2017-10" db="EMBL/GenBank/DDBJ databases">
        <title>Rapid genome shrinkage in a self-fertile nematode reveals novel sperm competition proteins.</title>
        <authorList>
            <person name="Yin D."/>
            <person name="Schwarz E.M."/>
            <person name="Thomas C.G."/>
            <person name="Felde R.L."/>
            <person name="Korf I.F."/>
            <person name="Cutter A.D."/>
            <person name="Schartner C.M."/>
            <person name="Ralston E.J."/>
            <person name="Meyer B.J."/>
            <person name="Haag E.S."/>
        </authorList>
    </citation>
    <scope>NUCLEOTIDE SEQUENCE [LARGE SCALE GENOMIC DNA]</scope>
    <source>
        <strain evidence="2">JU1422</strain>
    </source>
</reference>
<dbReference type="AlphaFoldDB" id="A0A2G5VQG8"/>
<organism evidence="1 2">
    <name type="scientific">Caenorhabditis nigoni</name>
    <dbReference type="NCBI Taxonomy" id="1611254"/>
    <lineage>
        <taxon>Eukaryota</taxon>
        <taxon>Metazoa</taxon>
        <taxon>Ecdysozoa</taxon>
        <taxon>Nematoda</taxon>
        <taxon>Chromadorea</taxon>
        <taxon>Rhabditida</taxon>
        <taxon>Rhabditina</taxon>
        <taxon>Rhabditomorpha</taxon>
        <taxon>Rhabditoidea</taxon>
        <taxon>Rhabditidae</taxon>
        <taxon>Peloderinae</taxon>
        <taxon>Caenorhabditis</taxon>
    </lineage>
</organism>
<dbReference type="Proteomes" id="UP000230233">
    <property type="component" value="Chromosome I"/>
</dbReference>
<gene>
    <name evidence="1" type="primary">Cnig_chr_I.g3482</name>
    <name evidence="1" type="ORF">B9Z55_003482</name>
</gene>
<accession>A0A2G5VQG8</accession>
<keyword evidence="2" id="KW-1185">Reference proteome</keyword>
<dbReference type="EMBL" id="PDUG01000001">
    <property type="protein sequence ID" value="PIC54069.1"/>
    <property type="molecule type" value="Genomic_DNA"/>
</dbReference>
<evidence type="ECO:0008006" key="3">
    <source>
        <dbReference type="Google" id="ProtNLM"/>
    </source>
</evidence>
<dbReference type="InterPro" id="IPR021942">
    <property type="entry name" value="DUF3557"/>
</dbReference>
<protein>
    <recommendedName>
        <fullName evidence="3">DUF38 domain-containing protein</fullName>
    </recommendedName>
</protein>
<dbReference type="PANTHER" id="PTHR31379">
    <property type="entry name" value="F-BOX C PROTEIN-RELATED-RELATED"/>
    <property type="match status" value="1"/>
</dbReference>
<name>A0A2G5VQG8_9PELO</name>
<proteinExistence type="predicted"/>
<evidence type="ECO:0000313" key="2">
    <source>
        <dbReference type="Proteomes" id="UP000230233"/>
    </source>
</evidence>
<sequence length="376" mass="44015">MQNLEGGCPQDIDRFGFRKRSLPDQTRQDVFDLECRKARLMITHRQLIALERERMELKNVPENLEEEDLVDPHQLDIRIRNQGPNSRDERLEGLNESIRYLKLGLEIEELDVQCYQCKRDNRPSPFDMFIQLTKTSPDGTDYIERFNYDKSLKEARKYLICKLFENRQLVTKIKSLRFWGLPHDEIVSSRPEGIKFDVQEFTTSGNLSEVLPRVETILEHPNRPFTSLSLNEWKLEDAQNPKVRSAEVLVLNNNNIRFADCVALCREVPNKKIKINSDLYIHPDQFGLLVENLIDTKGTLGTYHEITRIREEDEARDALRFIAERFENAVVGERLVTIPLPSELQLVVSYEPYQFNSSILMYTIKMEVVQSQNNLK</sequence>
<evidence type="ECO:0000313" key="1">
    <source>
        <dbReference type="EMBL" id="PIC54069.1"/>
    </source>
</evidence>
<dbReference type="PANTHER" id="PTHR31379:SF1">
    <property type="entry name" value="F-BOX C PROTEIN-RELATED"/>
    <property type="match status" value="1"/>
</dbReference>
<dbReference type="OrthoDB" id="5911035at2759"/>